<organism evidence="2">
    <name type="scientific">Timema californicum</name>
    <name type="common">California timema</name>
    <name type="synonym">Walking stick</name>
    <dbReference type="NCBI Taxonomy" id="61474"/>
    <lineage>
        <taxon>Eukaryota</taxon>
        <taxon>Metazoa</taxon>
        <taxon>Ecdysozoa</taxon>
        <taxon>Arthropoda</taxon>
        <taxon>Hexapoda</taxon>
        <taxon>Insecta</taxon>
        <taxon>Pterygota</taxon>
        <taxon>Neoptera</taxon>
        <taxon>Polyneoptera</taxon>
        <taxon>Phasmatodea</taxon>
        <taxon>Timematodea</taxon>
        <taxon>Timematoidea</taxon>
        <taxon>Timematidae</taxon>
        <taxon>Timema</taxon>
    </lineage>
</organism>
<gene>
    <name evidence="2" type="ORF">TCMB3V08_LOCUS5153</name>
</gene>
<dbReference type="AlphaFoldDB" id="A0A7R9P722"/>
<proteinExistence type="predicted"/>
<name>A0A7R9P722_TIMCA</name>
<sequence>MDGAYQQLSKLSGVHLAHLNGAAFDKSFKSTVDLSRFLKECGVNLRAKLTPPTPDRSFFVKKQEKPPPVHPTEIRTSISPSSAVELNTTSALANYATEAARHQDHEVTLDLAGHQRTGHHNRQTVHEVRLAVGKHVRPDVGQIPTEQREVYLETVLNPHKTVRVALSLQFFDVERFQTVFQHEASLLVLVELPHRNRLHVKIAALVIEVRGKVRKPLSPRDKDTRALLKNSWASRAASMFLLQKCRQDRSSGYPVQERVHSSKRPPLVLFFEFGDVSNVGAEIQLQRGAQQEPLIVSHLFVTLGDPAFIEFRLFEVLIELFDPGLSRGFRRGLVIEPNNLVEVEVVTVGERERDIATLDKLFIKELVLIWVPPEVVTGAQCTSLKQSPVESLYLYIRGRNLYLHANAEAPSKSQPKAIGSEDDDVPVLKQKTLLPRRENRSC</sequence>
<reference evidence="2" key="1">
    <citation type="submission" date="2020-11" db="EMBL/GenBank/DDBJ databases">
        <authorList>
            <person name="Tran Van P."/>
        </authorList>
    </citation>
    <scope>NUCLEOTIDE SEQUENCE</scope>
</reference>
<dbReference type="EMBL" id="OE181068">
    <property type="protein sequence ID" value="CAD7572506.1"/>
    <property type="molecule type" value="Genomic_DNA"/>
</dbReference>
<accession>A0A7R9P722</accession>
<feature type="region of interest" description="Disordered" evidence="1">
    <location>
        <begin position="54"/>
        <end position="75"/>
    </location>
</feature>
<evidence type="ECO:0000313" key="2">
    <source>
        <dbReference type="EMBL" id="CAD7572506.1"/>
    </source>
</evidence>
<evidence type="ECO:0000256" key="1">
    <source>
        <dbReference type="SAM" id="MobiDB-lite"/>
    </source>
</evidence>
<protein>
    <submittedName>
        <fullName evidence="2">(California timema) hypothetical protein</fullName>
    </submittedName>
</protein>
<feature type="region of interest" description="Disordered" evidence="1">
    <location>
        <begin position="412"/>
        <end position="442"/>
    </location>
</feature>